<keyword evidence="2" id="KW-1185">Reference proteome</keyword>
<evidence type="ECO:0000313" key="2">
    <source>
        <dbReference type="Proteomes" id="UP001589776"/>
    </source>
</evidence>
<dbReference type="InterPro" id="IPR049253">
    <property type="entry name" value="DUF6886"/>
</dbReference>
<protein>
    <submittedName>
        <fullName evidence="1">DUF6886 family protein</fullName>
    </submittedName>
</protein>
<gene>
    <name evidence="1" type="ORF">ACFFK0_24705</name>
</gene>
<accession>A0ABV6DSH8</accession>
<organism evidence="1 2">
    <name type="scientific">Paenibacillus chartarius</name>
    <dbReference type="NCBI Taxonomy" id="747481"/>
    <lineage>
        <taxon>Bacteria</taxon>
        <taxon>Bacillati</taxon>
        <taxon>Bacillota</taxon>
        <taxon>Bacilli</taxon>
        <taxon>Bacillales</taxon>
        <taxon>Paenibacillaceae</taxon>
        <taxon>Paenibacillus</taxon>
    </lineage>
</organism>
<dbReference type="Proteomes" id="UP001589776">
    <property type="component" value="Unassembled WGS sequence"/>
</dbReference>
<sequence length="170" mass="19395">MRVLYHFSENPGIEVFHPRQKSNRTDMPTVVWAIDAEHEVSYLCPRDCPRIVCYREPDMAAADKALFFGATEADVVMTLESRWLPRLLSVKLFRYSLPYEGFELFDAAAGYYVAAQPVVPIEVAAMDNLPGRIAAKGAELRLAPSLQPLRDALLRSSYRRFGIHRFEFAR</sequence>
<dbReference type="Pfam" id="PF21820">
    <property type="entry name" value="DUF6886"/>
    <property type="match status" value="1"/>
</dbReference>
<reference evidence="1 2" key="1">
    <citation type="submission" date="2024-09" db="EMBL/GenBank/DDBJ databases">
        <authorList>
            <person name="Sun Q."/>
            <person name="Mori K."/>
        </authorList>
    </citation>
    <scope>NUCLEOTIDE SEQUENCE [LARGE SCALE GENOMIC DNA]</scope>
    <source>
        <strain evidence="1 2">CCM 7759</strain>
    </source>
</reference>
<evidence type="ECO:0000313" key="1">
    <source>
        <dbReference type="EMBL" id="MFC0215601.1"/>
    </source>
</evidence>
<name>A0ABV6DSH8_9BACL</name>
<dbReference type="EMBL" id="JBHLWN010000100">
    <property type="protein sequence ID" value="MFC0215601.1"/>
    <property type="molecule type" value="Genomic_DNA"/>
</dbReference>
<dbReference type="RefSeq" id="WP_377473055.1">
    <property type="nucleotide sequence ID" value="NZ_JBHLWN010000100.1"/>
</dbReference>
<comment type="caution">
    <text evidence="1">The sequence shown here is derived from an EMBL/GenBank/DDBJ whole genome shotgun (WGS) entry which is preliminary data.</text>
</comment>
<proteinExistence type="predicted"/>